<evidence type="ECO:0000259" key="4">
    <source>
        <dbReference type="Pfam" id="PF17852"/>
    </source>
</evidence>
<dbReference type="Pfam" id="PF12775">
    <property type="entry name" value="AAA_7"/>
    <property type="match status" value="1"/>
</dbReference>
<evidence type="ECO:0000259" key="5">
    <source>
        <dbReference type="Pfam" id="PF18199"/>
    </source>
</evidence>
<dbReference type="Pfam" id="PF12774">
    <property type="entry name" value="AAA_6"/>
    <property type="match status" value="1"/>
</dbReference>
<dbReference type="GO" id="GO:0005524">
    <property type="term" value="F:ATP binding"/>
    <property type="evidence" value="ECO:0007669"/>
    <property type="project" value="InterPro"/>
</dbReference>
<dbReference type="PANTHER" id="PTHR45703">
    <property type="entry name" value="DYNEIN HEAVY CHAIN"/>
    <property type="match status" value="1"/>
</dbReference>
<feature type="domain" description="Dynein heavy chain AAA 5 extension" evidence="4">
    <location>
        <begin position="2814"/>
        <end position="2936"/>
    </location>
</feature>
<dbReference type="RefSeq" id="XP_977212.2">
    <property type="nucleotide sequence ID" value="XM_972119.2"/>
</dbReference>
<evidence type="ECO:0000256" key="2">
    <source>
        <dbReference type="SAM" id="MobiDB-lite"/>
    </source>
</evidence>
<feature type="compositionally biased region" description="Basic and acidic residues" evidence="2">
    <location>
        <begin position="4791"/>
        <end position="4800"/>
    </location>
</feature>
<evidence type="ECO:0000259" key="3">
    <source>
        <dbReference type="Pfam" id="PF12774"/>
    </source>
</evidence>
<dbReference type="InterPro" id="IPR035699">
    <property type="entry name" value="AAA_6"/>
</dbReference>
<feature type="region of interest" description="Disordered" evidence="2">
    <location>
        <begin position="3522"/>
        <end position="3562"/>
    </location>
</feature>
<feature type="compositionally biased region" description="Basic and acidic residues" evidence="2">
    <location>
        <begin position="5182"/>
        <end position="5201"/>
    </location>
</feature>
<dbReference type="PANTHER" id="PTHR45703:SF36">
    <property type="entry name" value="DYNEIN HEAVY CHAIN, CYTOPLASMIC"/>
    <property type="match status" value="1"/>
</dbReference>
<dbReference type="EMBL" id="GG662720">
    <property type="protein sequence ID" value="EAR86276.2"/>
    <property type="molecule type" value="Genomic_DNA"/>
</dbReference>
<evidence type="ECO:0000256" key="1">
    <source>
        <dbReference type="SAM" id="Coils"/>
    </source>
</evidence>
<feature type="domain" description="Dynein heavy chain hydrolytic ATP-binding dynein motor region" evidence="3">
    <location>
        <begin position="2123"/>
        <end position="2335"/>
    </location>
</feature>
<dbReference type="KEGG" id="tet:TTHERM_00039110"/>
<dbReference type="InterPro" id="IPR041228">
    <property type="entry name" value="Dynein_C"/>
</dbReference>
<reference evidence="7" key="1">
    <citation type="journal article" date="2006" name="PLoS Biol.">
        <title>Macronuclear genome sequence of the ciliate Tetrahymena thermophila, a model eukaryote.</title>
        <authorList>
            <person name="Eisen J.A."/>
            <person name="Coyne R.S."/>
            <person name="Wu M."/>
            <person name="Wu D."/>
            <person name="Thiagarajan M."/>
            <person name="Wortman J.R."/>
            <person name="Badger J.H."/>
            <person name="Ren Q."/>
            <person name="Amedeo P."/>
            <person name="Jones K.M."/>
            <person name="Tallon L.J."/>
            <person name="Delcher A.L."/>
            <person name="Salzberg S.L."/>
            <person name="Silva J.C."/>
            <person name="Haas B.J."/>
            <person name="Majoros W.H."/>
            <person name="Farzad M."/>
            <person name="Carlton J.M."/>
            <person name="Smith R.K. Jr."/>
            <person name="Garg J."/>
            <person name="Pearlman R.E."/>
            <person name="Karrer K.M."/>
            <person name="Sun L."/>
            <person name="Manning G."/>
            <person name="Elde N.C."/>
            <person name="Turkewitz A.P."/>
            <person name="Asai D.J."/>
            <person name="Wilkes D.E."/>
            <person name="Wang Y."/>
            <person name="Cai H."/>
            <person name="Collins K."/>
            <person name="Stewart B.A."/>
            <person name="Lee S.R."/>
            <person name="Wilamowska K."/>
            <person name="Weinberg Z."/>
            <person name="Ruzzo W.L."/>
            <person name="Wloga D."/>
            <person name="Gaertig J."/>
            <person name="Frankel J."/>
            <person name="Tsao C.-C."/>
            <person name="Gorovsky M.A."/>
            <person name="Keeling P.J."/>
            <person name="Waller R.F."/>
            <person name="Patron N.J."/>
            <person name="Cherry J.M."/>
            <person name="Stover N.A."/>
            <person name="Krieger C.J."/>
            <person name="del Toro C."/>
            <person name="Ryder H.F."/>
            <person name="Williamson S.C."/>
            <person name="Barbeau R.A."/>
            <person name="Hamilton E.P."/>
            <person name="Orias E."/>
        </authorList>
    </citation>
    <scope>NUCLEOTIDE SEQUENCE [LARGE SCALE GENOMIC DNA]</scope>
    <source>
        <strain evidence="7">SB210</strain>
    </source>
</reference>
<dbReference type="InterPro" id="IPR027417">
    <property type="entry name" value="P-loop_NTPase"/>
</dbReference>
<feature type="region of interest" description="Disordered" evidence="2">
    <location>
        <begin position="76"/>
        <end position="96"/>
    </location>
</feature>
<evidence type="ECO:0000313" key="7">
    <source>
        <dbReference type="Proteomes" id="UP000009168"/>
    </source>
</evidence>
<feature type="compositionally biased region" description="Polar residues" evidence="2">
    <location>
        <begin position="3546"/>
        <end position="3561"/>
    </location>
</feature>
<dbReference type="Proteomes" id="UP000009168">
    <property type="component" value="Unassembled WGS sequence"/>
</dbReference>
<feature type="compositionally biased region" description="Low complexity" evidence="2">
    <location>
        <begin position="5216"/>
        <end position="5225"/>
    </location>
</feature>
<feature type="compositionally biased region" description="Basic and acidic residues" evidence="2">
    <location>
        <begin position="3316"/>
        <end position="3327"/>
    </location>
</feature>
<accession>Q22M08</accession>
<dbReference type="eggNOG" id="KOG3595">
    <property type="taxonomic scope" value="Eukaryota"/>
</dbReference>
<dbReference type="STRING" id="312017.Q22M08"/>
<dbReference type="GO" id="GO:0045505">
    <property type="term" value="F:dynein intermediate chain binding"/>
    <property type="evidence" value="ECO:0007669"/>
    <property type="project" value="InterPro"/>
</dbReference>
<evidence type="ECO:0000313" key="6">
    <source>
        <dbReference type="EMBL" id="EAR86276.2"/>
    </source>
</evidence>
<dbReference type="GO" id="GO:0007018">
    <property type="term" value="P:microtubule-based movement"/>
    <property type="evidence" value="ECO:0007669"/>
    <property type="project" value="InterPro"/>
</dbReference>
<dbReference type="InterPro" id="IPR041466">
    <property type="entry name" value="Dynein_AAA5_ext"/>
</dbReference>
<organism evidence="6 7">
    <name type="scientific">Tetrahymena thermophila (strain SB210)</name>
    <dbReference type="NCBI Taxonomy" id="312017"/>
    <lineage>
        <taxon>Eukaryota</taxon>
        <taxon>Sar</taxon>
        <taxon>Alveolata</taxon>
        <taxon>Ciliophora</taxon>
        <taxon>Intramacronucleata</taxon>
        <taxon>Oligohymenophorea</taxon>
        <taxon>Hymenostomatida</taxon>
        <taxon>Tetrahymenina</taxon>
        <taxon>Tetrahymenidae</taxon>
        <taxon>Tetrahymena</taxon>
    </lineage>
</organism>
<dbReference type="GO" id="GO:0051959">
    <property type="term" value="F:dynein light intermediate chain binding"/>
    <property type="evidence" value="ECO:0007669"/>
    <property type="project" value="InterPro"/>
</dbReference>
<proteinExistence type="predicted"/>
<feature type="region of interest" description="Disordered" evidence="2">
    <location>
        <begin position="2027"/>
        <end position="2060"/>
    </location>
</feature>
<dbReference type="SUPFAM" id="SSF52540">
    <property type="entry name" value="P-loop containing nucleoside triphosphate hydrolases"/>
    <property type="match status" value="1"/>
</dbReference>
<dbReference type="Pfam" id="PF17852">
    <property type="entry name" value="Dynein_AAA_lid"/>
    <property type="match status" value="1"/>
</dbReference>
<keyword evidence="7" id="KW-1185">Reference proteome</keyword>
<feature type="region of interest" description="Disordered" evidence="2">
    <location>
        <begin position="3610"/>
        <end position="3631"/>
    </location>
</feature>
<feature type="domain" description="Dynein heavy chain C-terminal" evidence="5">
    <location>
        <begin position="6221"/>
        <end position="6469"/>
    </location>
</feature>
<feature type="region of interest" description="Disordered" evidence="2">
    <location>
        <begin position="1"/>
        <end position="37"/>
    </location>
</feature>
<feature type="compositionally biased region" description="Low complexity" evidence="2">
    <location>
        <begin position="2027"/>
        <end position="2036"/>
    </location>
</feature>
<dbReference type="InParanoid" id="Q22M08"/>
<dbReference type="OrthoDB" id="328041at2759"/>
<protein>
    <submittedName>
        <fullName evidence="6">Dynein heavy chain family protein</fullName>
    </submittedName>
</protein>
<dbReference type="Pfam" id="PF18199">
    <property type="entry name" value="Dynein_C"/>
    <property type="match status" value="1"/>
</dbReference>
<dbReference type="InterPro" id="IPR026983">
    <property type="entry name" value="DHC"/>
</dbReference>
<feature type="compositionally biased region" description="Basic and acidic residues" evidence="2">
    <location>
        <begin position="3610"/>
        <end position="3619"/>
    </location>
</feature>
<feature type="compositionally biased region" description="Low complexity" evidence="2">
    <location>
        <begin position="9"/>
        <end position="31"/>
    </location>
</feature>
<feature type="compositionally biased region" description="Basic and acidic residues" evidence="2">
    <location>
        <begin position="3291"/>
        <end position="3301"/>
    </location>
</feature>
<feature type="coiled-coil region" evidence="1">
    <location>
        <begin position="4831"/>
        <end position="4865"/>
    </location>
</feature>
<sequence>MSSSSQRPSNLISQQSQQQLNEQSKTKTTFRSTKKDEARLLPHEVFDSMEELQNLKTKYPSLRQTYRVVKPSTTMNRSISSNFFPSSKQNPNQPRSKYDLNAYFKVNTDRWYSGLDEAKPLNKHNDSLQEINHKTSRTYIFRQQDDQKFFRQESGPVGHQYQQSMPPQTLNNVQSSDDLFRQLPRNLQSAINLPNLYSQVEENERMINPLRSDHNLLNPYTSNNPHNKSRQSSLTNLNFKIKKLHNTYYNSSQRSLIESNPDTKETPFTYIDFFQQGDMIHIKVSNLNNFKVEPLEKFDEGRLYDEDPRVYLNSGVFRGYSKWQEPDGSFIWKDCLVKDYNPETAKFTIQWVANKKIKEVSRLNLMYDHENQEIADTRYRLAKEKREQMLYFISLKQKIGETSSESKEILFRKKNLIRILDLIFNTEFLKENEEQWKRQVINDILQAYKFDVIKFVYQANTVQSLYELFKTYYPDELVRRKLKIYNLQLNLNEIEEFTNEVTVNEQKQQEPQNAKKKYQNSFFIPDRVKEEEPEQNIFEYNYNVKNWVYETEFAQQNEIEPEKAQPTFTTAVEGQMPSKLRNQFRKITLSTLTIAKNLFIEYTTNNLSKSLRFNYDPKFLQLHTTLPQFMKAISSLEETTLFQYFASSGQNYQSDVFPEFDRMNIEFNKQKFKIEKIFDKIELSINEIIFDVTRNMGFESKEIKKLNLHHKLKECMQKITNYLVQSYMSKTIQNSIYQLCESFQKYYAILPYEDLNSEDLVLIDPQIKIIRLLKRLTYCYDNPSIQINKRGSFVTQTQFLLSFQEFESDQQQSQQEIIQEQQNKIPSNLCLPQIYENNQVLSSKEVFKRFGNKFQNTFETQEKKRFSANKIIYEMPEDPMTPQNVLKKQKNTENINRESAGSIKNLEVLNEESEEQQDDFSEWRWIKDSKIIFMIYTKMCEKYLSDQFLNNRYKQIEKTPIQPLFNLRVVINDDKNLSKKIKSIYKTFKFNKMDQQKMSDILFRSREQLYSYSDLTFEDMFYEIASRNDLEYSIENIEKEIGQATITKGRLGWFNYSSFLVTFEPPLETFEEKFKDQFSNALINIKNLNKIFGEFASDKVFRNDDVFQNQVKLINENIDSFLLNGLYGAYSLLHLLNRFEFYYLHSENYEKFIKGMYDDDQLTEVFREQEKMKKDINFFQQRLPDEINLGFLVVYLKEFKNSTLIEINKKLDLIKVLSKEKFKNLLDKNIQSHEEILKNMEKEPTTIQEYIEILLYVQGTELQNHINTMDIYQEMATYLYDKFYDQLIIIDSDMLILYFNAKSMLQDVKNNREAKLFSLQKIKQKFEEMHHTDKTTVKDNIESLMKKIEQLKQETSFDRAFEVAGLSQEILTELNYVEYKVKVLQYEEIHLSVNPDQYLNIQEDAFNFRTYDQLWKYTSEWKMKKEEWLKKPLLSHNVGGFTNADIKEISSTLDQGIKTLKEVEPYFKQYNQKLMPLIETLTSDIGQFERVYELLVQVKHESFKSEHWAQIFEVMYQDNQKKVDEMLACLKTPQFNLSFLIANNALEHLGFVSNIAGEAQEEFKSQETIDNLKNEFQNINFDAIDFHNIPLIVGLKDRVSDLRHQYFTVGEMLRNKIYQRNDFTEKLSQLEYVVKNTMKVLKRIAKIQDRLVAYAPLYRFKKNEPYLKQSTIIYNQVVEDFKKTVKDIEKKGMKYFTALFVKEEEDSKTQQEIHEKFSSIYTRSNYVRQLVQIMARQIRFENPRMAFFSDEKIIQLCSCQFYPKEFFQYISVVYPGIKEFVITKTENESRPGQNDLSVKQVINEYGEKLDLLYTVTYQLGRNDEPPVFTFMNEIEMQLKEFFKNSLQKNIKGISNCYYNYQQIWTSYITSGAVPFQILYLINDICFYHDVTALLSINDGLEDLNEYSSPQEVKARTKDSGINKLRNILQSQLSNFQVYFQSVIKHNNNPKFVFPFTQFILQIQNHINILGYLLNNLAFRLDSFEYLSLPKFSLEFNRKELDKQLFNKVQIQNLNALAQASLAAQQKKEQQQQGELIPEGEQTKKATEGDDGTTKNQPKQPQVVLPKNCAEIIQMTYTATKQASAMSYGQNDLPNINAKSLFMNLVQEYPFDVVLLSMNYKRLYGYEVNPIFQNYVFTESSNRIFAKILGAFSASLGACLRSPPQSGKRENAKALSFMLAKPFFEWNFDEKMDSFTVQNILTGFASGSYWLYVTNLEKCNMSVISTMAQVMFAVKKALVQGYTQFPFGDLTLPCNNQFGLMCSYQITQDGNKNSFEILPKSLLENFRIINFIQPDIEPIFRQYFLMLGVKDYQVEEKLKQFLLFFSFLSSSFDKQYFLQKNMLTEQDLGDIKYSKFEGMHNVFSMKSLIKFMHISLMAQINSKYESDPIEILKNQLDLQLQATLSQSAYQFIKITFSRFFTENTHKKKFIKKAPVVTRSSDPNIQLIEEPSIHVKMPDFELINPLSYSTIEKYLPHIHSFLETNFIQPTENLFNLISTLIPITMNKMPVIFYGAPGKKKTTMIKLLAFIQAKQQSLNFNINFVKIDAVTSESLLGYKNKKGMFRRGLVELIIEGIKYFQPDEKETKDVLYDFENQFCTIPAAPYVSNKDNKLKSESKIVIKKKNQTNKLTENDWIVIESSSALNKNPHQTYLDYALDGFQKKHFNLINSDIVKIPRDIYSIFELESLTNLSPSNIHNYFLCYFSTEIFDLKQEFIHWFEVKCSQNSYFAQFGTILKILFAFFFLEYMKQIDYYHKDETFLYRLSKKAYLRNFLHYLEIFFNEIRKFDIACGEYEVSNSNIPVINLRRQRKNKRQTQLYEFEQLSNILNTHINTEQSEIGGVDPGIRLICTMESIFIFALTYSVAINLRNEKKIYYQEFIEKQINQYISYRIKNTTCTFDQDKYPFGLNLRDLVSTERVNLFDICYDVSNQTWVKWKNVTLEEYGGVISGDFTRDTLDYREIVRLNYDSIEYLKGKIHQEKNVIFIPESGVFVETNATKITKFLMQFAVSYSKPTIVISQNQNGITSCIQNKLKTLIEHHSYSTAYISLDRGTTIKQFQKRVERNLIWKNNNHLTSVYDTNTLVVIDDLNLAMDGVSPIGALRYFYENEGWFSNSKMRFIQFSLTRMLAIYGYSPYASSNIFDPAYTVLSNSILEKSMILRMPENDNRDLASIFSAYNQVDVLLNISEKKTFLNTMKSLCAIMAITNIEYQEEFSLIANIVSGNFSIRKGIEVIKNMNYFEYFSKNRSQIMPELFFRAIVFLMNQYYASEFIYNKIEDTKTKQHVNGSISQTELREQSQRNEEQSIEGNLMMKRASFSKKESTEGDYQKRNSQTGISEGGNQKMRDDYEEEDSDDIIEEEKIKTRSAKKRRSLQLKKEQNINMLPFSHEPLIQNLEDFKVLNKQSIPNTQKVLYFLLFAEQQENSLEQLILKIGANTGAIDETGLINKNNYAPVFTKQKEEYLLKTDELLSPLNPFKNNDKQAQLNDMLDNIPSPQRKPANFKRTPLRQQSLLLELRKIEQQDNINPIKEEDDESQLQTARRQDFEDTPQNLSSALGSKNTPKQVFDFQERGQTLLTRKQKKSLTTAFRSSPSNQLQEVAGIKAFVNSPQRFGEESSKVSSDKLSQAQREADGAVPEETLQMMRLEQKVAIQMAAPSRDITNAYKSKFQKDTSNKHKRQTFILNKEQEEELFIRNIESKIDNQMNIQFEELATLPDQLVREFSRMLESELLEGSLGMNKQSNTVLSFRHELQFFNWALLDQDIDDDKQSFDSRSKDMFNYQFCLVTKKREKKVFDFILQKFRDFSVNNPFLLNNFLVRECNFESLYFHTLKLLHLLQISSSHIFLNSQFTKESTREIIKFISKILHLKLYETDITINTIEQFKQTLFEALKDLFGHESYSIFYLRISKDGVIGSSMADYNQKDMKESFKLTKVLEIIHTLVSGSEILSLFTKEQLETLISHWKLQKRFFGMNNHILYHIISKRIRSHLKIIISQEPLPKEKNIFYSLYSNLFKEFNKYLMIPIHASEDSDKKNWLQDLIQISISQSKLDLIKKIYSIELEISRVYESQYFSNIRRSFEENLSLFYLTQNIFKTQIRLKEKKLRENGKYPQMIKLMEEKFLVFESQIEINDHNLETTKHKKQNLEELLEKNTAISKQLHTEIQELLNEEAKIQQLINRVQFYEKHVQEFESRSKELVEKLRVKDAQTYNDDIKPQKFLEVVSMNVYCIAFFITMNNFLEEKFRIDFNQLEEDLKNTKNKIHFLDMPNLDFYKERLVEVVSDFSWIKLALDTMDETKITEKHLQLLQMINKEYGGGQETNLISLQSGFNVSQLQTIKFIDIGIDFVRISIEKRRFPESSQVIQEKLNVVQSKRIGKEQEKVEPDNLCARLPGEIEQLRIEQKNYMNALSKKRQGLTHFSLCLTQSRELFEEFIRQETQDLKDKKLLSQISQLVSILINTGMKYPQFVTKKILTLFKEKLNLSFRYFQHQYKISTVLKNLQYYYEVLKLEVPLNQDMIDFIAIIDFLIDYDMFYYPFIRDPSGIYSEYVKAKFTSKFRHEQYTVDPQSEINIEEALVRGETLIVEDFDQDLLEMIMPIIEWKNERMQKLLFYYMKDPADTDLASLQINQERHTLQINGKVIEVHPDFRLIMIYQGDRMTFSHTFFTKVFVMIMEIEDEERWKQTITDHLINGFYIKEKKQILETKINELIEREQSLKNSCQSVYDKLLNVEASDDLDFMNFVIDEIKMQKQIISPLIETEASLGEDDQQIEQNEAIEDDEEFENQEFFKAMQMPEPEKPLEENKVVEQQAQSSRPPLKRPPMVKRPQKPLPVAQKKKQIAAAKKQQQLEMEEKNREIMRHKNNLLKAKQESHLFTPSHSSRLMFDNRRKKMNLKQQALKTGSDQEYVKKFYHKLDELFEFSSLFLGILEFIYAVKVNWMNVQEAMGSIYSFSDKTFLLLISSSIENCKRHNHLPKSQTENQLSQKFLKAFCETIYSTLVGGLREDHQNLFCLYFALMFLRGMNQFTEFEWKMFINWNIESSESQNVFYDSLYENKWGTIKNHLISFYNLSNNLLAPLLTLKQNDVTKGLLTQGSQLNLSHVQSDNSMLSIVNPNKTEQNEQLDSSIDQSFSAHFSLQQGKKIDKRSLFALKFQKAVSKQLQQEQHENLQDNQKDQFEIFLKKQQSSQREKSVSTEKPAIKQDKFQAKEQLPITKEEEEEISISSKTISDNEINEEDELKEESSQQSRSRSSSQKEENLQSGRDLGSQDHIQEDLDENQYQQEDESAFQNFKRNLSNEEYNPFSQESNKEDNLNVSEQAISAGSIHSEEEEEDLKNSTSLKQQKTLQQIQALTNNFNVQDALENVSTRNQIKIGRKAFEGFLHLFSLFPQRTQMKHLVNSLLSKLSHWIDFQNTSLKMKNYDYNKNIIIPTLVQNIERKVTPLQLLLFVKHFRPEELQRFAKYFFRKAFKGYIEEIPQNNFDQHCQTDWMRRPTALFHHSVQKSMFEALELKMMSLQIEGGLVRLPVGILPVKNILEKITEAGGAGQWLAIENIELLGRKDLLQILKKIDQELLESTSRRTFKVWLIFNLNDEGENYEKSNFSKKVLPLLQSYLERCWKIYINSPHKIARTLNIMYNIEIQEYRARQQLQRDGKKAQSIVDLNKLAASLLESGPEKYTSINNSVIQCYIHRYIQHKQKTLREDRTIAFNLHCFLDREKLKKDNVVFEERIVDYEHKYKFALSFMFATLRQRVKYERLQFCYYVQEPFMYVSDFDIQAMQDEMFLFLSDYTLDIQVFISKFLNHWFRDTYKYGYSTYSSTIIRDLSRIFVFTAQENTTKITVHNNIPTLRGIVENDNTFDYEIYDFHQGVYPTVEEALYKSIKSFPNEDPIKILSLNQNSEFLFNYNQSQGLMNRVMEVEKKWEENKLAKLITMLDRIKFTQENIQSDYMNSQVRSFFNVHLHRYLHQHEAQLEITQLIHYLLEVLDFNFDLKTISFFKVKSQRGDSFQAVLDNWVESIQASIPSQHNSLLINPDGSLIDQAINKDLIKLNKYANYHAGGQSSAQKNSRQSTVLIPQGKIPTQPSQTAIKVNTQQQIELTRQGTFKVNKTNLSTFGEQSPRYKNQTINDDNLQSPLEPNQINPHTSVHHRQLFNRNVRKHESKFLKALQHEKEESKLRITRNRNDSSYQQSDNRIQTDFSNTLGHILASHTNQSQNSFHNADEEDSDSHGVIPLSQQQIATNLSQIHYRSQNASNFLQDEGMGDDESDFTLNQQNVYKILLLNEIISAHRLIETIRQDLQSVLDYVTNRTEFTTNLYIQDLLDCLLNNRVPINWWKQGFLLNKKTLYDFIQSFLCKHEHLNIIINSRQGQLFPIIPLQKLFNPIQLFTSLQLQFCLLKNFKLHEVKFQFRKLRKMESRQPSEGGIFVSGLYLKGGRINMENLMLEDERCREFESQLPPFHVNLTLKSKLRQEVYFKEEYNYEPNIPFELIGGENVAQGSFDKENEYFFFQAHPVQTYQHETKSHIQGLKVKPQKEKDLKEQKKMSVLTSEEQQKLLQEQIQKVINKDKQRFIDFEKASQFPVMNYIVRIPIVDSNTTSLFTQFPAKMYLYITSKKPQEYWIRKGTEIYIEKQF</sequence>
<keyword evidence="1" id="KW-0175">Coiled coil</keyword>
<dbReference type="GeneID" id="7841425"/>
<feature type="compositionally biased region" description="Polar residues" evidence="2">
    <location>
        <begin position="3328"/>
        <end position="3338"/>
    </location>
</feature>
<feature type="region of interest" description="Disordered" evidence="2">
    <location>
        <begin position="3285"/>
        <end position="3352"/>
    </location>
</feature>
<dbReference type="GO" id="GO:0030286">
    <property type="term" value="C:dynein complex"/>
    <property type="evidence" value="ECO:0007669"/>
    <property type="project" value="InterPro"/>
</dbReference>
<gene>
    <name evidence="6" type="ORF">TTHERM_00039110</name>
</gene>
<feature type="region of interest" description="Disordered" evidence="2">
    <location>
        <begin position="4791"/>
        <end position="4828"/>
    </location>
</feature>
<name>Q22M08_TETTS</name>
<dbReference type="HOGENOM" id="CLU_222920_0_0_1"/>
<feature type="compositionally biased region" description="Polar residues" evidence="2">
    <location>
        <begin position="76"/>
        <end position="95"/>
    </location>
</feature>
<dbReference type="Gene3D" id="3.40.50.300">
    <property type="entry name" value="P-loop containing nucleotide triphosphate hydrolases"/>
    <property type="match status" value="5"/>
</dbReference>
<feature type="coiled-coil region" evidence="1">
    <location>
        <begin position="4152"/>
        <end position="4196"/>
    </location>
</feature>
<feature type="region of interest" description="Disordered" evidence="2">
    <location>
        <begin position="5177"/>
        <end position="5261"/>
    </location>
</feature>